<reference evidence="1 2" key="2">
    <citation type="journal article" date="2015" name="Biomed. Res. Int.">
        <title>Effects of Arsenite Resistance on the Growth and Functional Gene Expression of Leptospirillum ferriphilum and Acidithiobacillus thiooxidans in Pure Culture and Coculture.</title>
        <authorList>
            <person name="Jiang H."/>
            <person name="Liang Y."/>
            <person name="Yin H."/>
            <person name="Xiao Y."/>
            <person name="Guo X."/>
            <person name="Xu Y."/>
            <person name="Hu Q."/>
            <person name="Liu H."/>
            <person name="Liu X."/>
        </authorList>
    </citation>
    <scope>NUCLEOTIDE SEQUENCE [LARGE SCALE GENOMIC DNA]</scope>
    <source>
        <strain evidence="1 2">YSK</strain>
    </source>
</reference>
<protein>
    <recommendedName>
        <fullName evidence="3">Zinc/iron-chelating domain-containing protein</fullName>
    </recommendedName>
</protein>
<dbReference type="KEGG" id="lfp:Y981_11770"/>
<dbReference type="InterPro" id="IPR005358">
    <property type="entry name" value="Puta_zinc/iron-chelating_dom"/>
</dbReference>
<dbReference type="HOGENOM" id="CLU_1123442_0_0_0"/>
<gene>
    <name evidence="1" type="ORF">Y981_11770</name>
</gene>
<dbReference type="OrthoDB" id="9779822at2"/>
<dbReference type="Pfam" id="PF03692">
    <property type="entry name" value="CxxCxxCC"/>
    <property type="match status" value="1"/>
</dbReference>
<name>A0A059XWB2_9BACT</name>
<evidence type="ECO:0008006" key="3">
    <source>
        <dbReference type="Google" id="ProtNLM"/>
    </source>
</evidence>
<accession>A0A059XWB2</accession>
<organism evidence="1 2">
    <name type="scientific">Leptospirillum ferriphilum YSK</name>
    <dbReference type="NCBI Taxonomy" id="1441628"/>
    <lineage>
        <taxon>Bacteria</taxon>
        <taxon>Pseudomonadati</taxon>
        <taxon>Nitrospirota</taxon>
        <taxon>Nitrospiria</taxon>
        <taxon>Nitrospirales</taxon>
        <taxon>Nitrospiraceae</taxon>
        <taxon>Leptospirillum</taxon>
    </lineage>
</organism>
<sequence length="247" mass="27602">MTTSPDFNDPSLPTIVVGHPAIINFRGEEVLVASGLLEEAIADLDRVESEMEKDTFSVESGKRFLRQIYEIVDRVGEGVAPGMSCHSGCSACCRVMVATTAGEASLIEDRMEKSGPEKQVVWKTEIEKRNALLENLARRQTPPSDLTTFKGLLETCEMYELENQPCPFLGGDRLCQIYEDRPLLCRICWVLTDPADCLPDAGPPVKFRTRVFEKAHALCGLLSRRHFGDHRVSPIPFWFQGDNERVG</sequence>
<dbReference type="EMBL" id="CP007243">
    <property type="protein sequence ID" value="AIA31168.1"/>
    <property type="molecule type" value="Genomic_DNA"/>
</dbReference>
<evidence type="ECO:0000313" key="1">
    <source>
        <dbReference type="EMBL" id="AIA31168.1"/>
    </source>
</evidence>
<dbReference type="AlphaFoldDB" id="A0A059XWB2"/>
<keyword evidence="2" id="KW-1185">Reference proteome</keyword>
<reference evidence="2" key="1">
    <citation type="submission" date="2014-02" db="EMBL/GenBank/DDBJ databases">
        <title>Complete genome sequence and comparative genomic analysis of the nitrogen-fixing bacterium Leptospirillum ferriphilum YSK.</title>
        <authorList>
            <person name="Guo X."/>
            <person name="Yin H."/>
            <person name="Liang Y."/>
            <person name="Hu Q."/>
            <person name="Ma L."/>
            <person name="Xiao Y."/>
            <person name="Zhang X."/>
            <person name="Qiu G."/>
            <person name="Liu X."/>
        </authorList>
    </citation>
    <scope>NUCLEOTIDE SEQUENCE [LARGE SCALE GENOMIC DNA]</scope>
    <source>
        <strain evidence="2">YSK</strain>
    </source>
</reference>
<dbReference type="RefSeq" id="WP_038506267.1">
    <property type="nucleotide sequence ID" value="NZ_CP007243.1"/>
</dbReference>
<proteinExistence type="predicted"/>
<dbReference type="Proteomes" id="UP000027059">
    <property type="component" value="Chromosome"/>
</dbReference>
<evidence type="ECO:0000313" key="2">
    <source>
        <dbReference type="Proteomes" id="UP000027059"/>
    </source>
</evidence>